<keyword evidence="1" id="KW-0812">Transmembrane</keyword>
<feature type="transmembrane region" description="Helical" evidence="1">
    <location>
        <begin position="33"/>
        <end position="53"/>
    </location>
</feature>
<organism evidence="2 3">
    <name type="scientific">Candidatus Lloydbacteria bacterium RIFCSPHIGHO2_02_FULL_50_13</name>
    <dbReference type="NCBI Taxonomy" id="1798661"/>
    <lineage>
        <taxon>Bacteria</taxon>
        <taxon>Candidatus Lloydiibacteriota</taxon>
    </lineage>
</organism>
<proteinExistence type="predicted"/>
<name>A0A1G2DA31_9BACT</name>
<evidence type="ECO:0000313" key="2">
    <source>
        <dbReference type="EMBL" id="OGZ09761.1"/>
    </source>
</evidence>
<evidence type="ECO:0000256" key="1">
    <source>
        <dbReference type="SAM" id="Phobius"/>
    </source>
</evidence>
<dbReference type="AlphaFoldDB" id="A0A1G2DA31"/>
<evidence type="ECO:0000313" key="3">
    <source>
        <dbReference type="Proteomes" id="UP000177996"/>
    </source>
</evidence>
<keyword evidence="1" id="KW-0472">Membrane</keyword>
<dbReference type="Proteomes" id="UP000177996">
    <property type="component" value="Unassembled WGS sequence"/>
</dbReference>
<feature type="transmembrane region" description="Helical" evidence="1">
    <location>
        <begin position="59"/>
        <end position="76"/>
    </location>
</feature>
<keyword evidence="1" id="KW-1133">Transmembrane helix</keyword>
<sequence length="94" mass="10707">MENNIEKRVLAIEERNTLVESDKAWETSWMRRLLLIVFTYLAITAYLKAIAVARPWVNAIVPAAAFVISTLTMPYFKTLWLKSRKGGGATKNPH</sequence>
<protein>
    <submittedName>
        <fullName evidence="2">Uncharacterized protein</fullName>
    </submittedName>
</protein>
<gene>
    <name evidence="2" type="ORF">A3D65_05550</name>
</gene>
<comment type="caution">
    <text evidence="2">The sequence shown here is derived from an EMBL/GenBank/DDBJ whole genome shotgun (WGS) entry which is preliminary data.</text>
</comment>
<reference evidence="2 3" key="1">
    <citation type="journal article" date="2016" name="Nat. Commun.">
        <title>Thousands of microbial genomes shed light on interconnected biogeochemical processes in an aquifer system.</title>
        <authorList>
            <person name="Anantharaman K."/>
            <person name="Brown C.T."/>
            <person name="Hug L.A."/>
            <person name="Sharon I."/>
            <person name="Castelle C.J."/>
            <person name="Probst A.J."/>
            <person name="Thomas B.C."/>
            <person name="Singh A."/>
            <person name="Wilkins M.J."/>
            <person name="Karaoz U."/>
            <person name="Brodie E.L."/>
            <person name="Williams K.H."/>
            <person name="Hubbard S.S."/>
            <person name="Banfield J.F."/>
        </authorList>
    </citation>
    <scope>NUCLEOTIDE SEQUENCE [LARGE SCALE GENOMIC DNA]</scope>
</reference>
<dbReference type="STRING" id="1798661.A3D65_05550"/>
<dbReference type="EMBL" id="MHLL01000016">
    <property type="protein sequence ID" value="OGZ09761.1"/>
    <property type="molecule type" value="Genomic_DNA"/>
</dbReference>
<accession>A0A1G2DA31</accession>